<feature type="region of interest" description="Disordered" evidence="6">
    <location>
        <begin position="385"/>
        <end position="418"/>
    </location>
</feature>
<dbReference type="EC" id="4.6.1.16" evidence="2"/>
<reference evidence="9" key="1">
    <citation type="submission" date="2023-10" db="EMBL/GenBank/DDBJ databases">
        <authorList>
            <person name="Guldener U."/>
        </authorList>
    </citation>
    <scope>NUCLEOTIDE SEQUENCE</scope>
    <source>
        <strain evidence="9">Mp4</strain>
    </source>
</reference>
<protein>
    <recommendedName>
        <fullName evidence="2">tRNA-intron lyase</fullName>
        <ecNumber evidence="2">4.6.1.16</ecNumber>
    </recommendedName>
</protein>
<dbReference type="GO" id="GO:0003676">
    <property type="term" value="F:nucleic acid binding"/>
    <property type="evidence" value="ECO:0007669"/>
    <property type="project" value="InterPro"/>
</dbReference>
<dbReference type="Gene3D" id="3.40.1350.10">
    <property type="match status" value="1"/>
</dbReference>
<dbReference type="InterPro" id="IPR006677">
    <property type="entry name" value="tRNA_intron_Endonuc_cat-like"/>
</dbReference>
<dbReference type="AlphaFoldDB" id="A0AAJ4XGP2"/>
<feature type="region of interest" description="Disordered" evidence="6">
    <location>
        <begin position="197"/>
        <end position="216"/>
    </location>
</feature>
<comment type="catalytic activity">
    <reaction evidence="5">
        <text>pretRNA = a 3'-half-tRNA molecule with a 5'-OH end + a 5'-half-tRNA molecule with a 2',3'-cyclic phosphate end + an intron with a 2',3'-cyclic phosphate and a 5'-hydroxyl terminus.</text>
        <dbReference type="EC" id="4.6.1.16"/>
    </reaction>
</comment>
<keyword evidence="3" id="KW-0819">tRNA processing</keyword>
<keyword evidence="10" id="KW-1185">Reference proteome</keyword>
<dbReference type="InterPro" id="IPR011856">
    <property type="entry name" value="tRNA_endonuc-like_dom_sf"/>
</dbReference>
<evidence type="ECO:0000313" key="9">
    <source>
        <dbReference type="EMBL" id="SNX81813.1"/>
    </source>
</evidence>
<evidence type="ECO:0000256" key="1">
    <source>
        <dbReference type="ARBA" id="ARBA00008078"/>
    </source>
</evidence>
<accession>A0AAJ4XGP2</accession>
<keyword evidence="9" id="KW-0378">Hydrolase</keyword>
<proteinExistence type="inferred from homology"/>
<keyword evidence="4" id="KW-0456">Lyase</keyword>
<feature type="region of interest" description="Disordered" evidence="6">
    <location>
        <begin position="1"/>
        <end position="29"/>
    </location>
</feature>
<name>A0AAJ4XGP2_9BASI</name>
<evidence type="ECO:0000256" key="6">
    <source>
        <dbReference type="SAM" id="MobiDB-lite"/>
    </source>
</evidence>
<dbReference type="GO" id="GO:0005634">
    <property type="term" value="C:nucleus"/>
    <property type="evidence" value="ECO:0007669"/>
    <property type="project" value="UniProtKB-ARBA"/>
</dbReference>
<comment type="caution">
    <text evidence="9">The sequence shown here is derived from an EMBL/GenBank/DDBJ whole genome shotgun (WGS) entry which is preliminary data.</text>
</comment>
<feature type="compositionally biased region" description="Basic and acidic residues" evidence="6">
    <location>
        <begin position="385"/>
        <end position="399"/>
    </location>
</feature>
<dbReference type="GO" id="GO:0000379">
    <property type="term" value="P:tRNA-type intron splice site recognition and cleavage"/>
    <property type="evidence" value="ECO:0007669"/>
    <property type="project" value="TreeGrafter"/>
</dbReference>
<dbReference type="EMBL" id="OAPG01000001">
    <property type="protein sequence ID" value="SNX81813.1"/>
    <property type="molecule type" value="Genomic_DNA"/>
</dbReference>
<evidence type="ECO:0000313" key="10">
    <source>
        <dbReference type="Proteomes" id="UP001294444"/>
    </source>
</evidence>
<evidence type="ECO:0000256" key="4">
    <source>
        <dbReference type="ARBA" id="ARBA00023239"/>
    </source>
</evidence>
<dbReference type="Pfam" id="PF01974">
    <property type="entry name" value="tRNA_int_endo"/>
    <property type="match status" value="1"/>
</dbReference>
<feature type="region of interest" description="Disordered" evidence="6">
    <location>
        <begin position="57"/>
        <end position="81"/>
    </location>
</feature>
<dbReference type="InterPro" id="IPR036167">
    <property type="entry name" value="tRNA_intron_Endo_cat-like_sf"/>
</dbReference>
<feature type="compositionally biased region" description="Acidic residues" evidence="6">
    <location>
        <begin position="400"/>
        <end position="413"/>
    </location>
</feature>
<dbReference type="GO" id="GO:0000213">
    <property type="term" value="F:tRNA-intron lyase activity"/>
    <property type="evidence" value="ECO:0007669"/>
    <property type="project" value="UniProtKB-EC"/>
</dbReference>
<dbReference type="InterPro" id="IPR059049">
    <property type="entry name" value="TSEN34_N"/>
</dbReference>
<evidence type="ECO:0000256" key="5">
    <source>
        <dbReference type="ARBA" id="ARBA00034031"/>
    </source>
</evidence>
<evidence type="ECO:0000256" key="3">
    <source>
        <dbReference type="ARBA" id="ARBA00022694"/>
    </source>
</evidence>
<sequence length="435" mass="48125">MATTTPTPPAEDSLLPARSSTSAAATAAAETTIHNLTSRYPGKVQVHLHPSSSLPSNLTNLLQRSSTSSSSSSSTSSSSSSSFQAGLSVALVWTVESLKLLRRYGVTGSFTGTLAEFPQQNIFLGLPVQLLPEEVVFLLRRGKAIIIDEANSYQSVKDDEMDIIDAEIEQDRKSQQLEAWKERQLLKAKHSCSPSSRMEFTTVTSQNSTTLPPPPPTKQELQVLPWHYTIRTTSKCLPWFQPKTYTTLSSVQKLFPFPSTQDEVASVGLFEHFLSERGLWCMNGLRFGGSFAVYPGDPLRYHSHYTAQLVLPSQHIALTDLVANGRLGTAVKKTHLLCHVDQFHPLLNNFNHKQGFVGKKGQQNEVLDCVKNGSFDFAPMGIKSEADQNIENRNDNNGDDHDDDDDEEEEEEGEQRGKRFATFNIFSLAWAGFGT</sequence>
<gene>
    <name evidence="9" type="ORF">MEPE_00518</name>
</gene>
<keyword evidence="9" id="KW-0540">Nuclease</keyword>
<feature type="compositionally biased region" description="Polar residues" evidence="6">
    <location>
        <begin position="197"/>
        <end position="210"/>
    </location>
</feature>
<feature type="compositionally biased region" description="Low complexity" evidence="6">
    <location>
        <begin position="17"/>
        <end position="29"/>
    </location>
</feature>
<keyword evidence="9" id="KW-0255">Endonuclease</keyword>
<feature type="domain" description="tRNA intron endonuclease catalytic" evidence="7">
    <location>
        <begin position="274"/>
        <end position="342"/>
    </location>
</feature>
<organism evidence="9 10">
    <name type="scientific">Melanopsichium pennsylvanicum</name>
    <dbReference type="NCBI Taxonomy" id="63383"/>
    <lineage>
        <taxon>Eukaryota</taxon>
        <taxon>Fungi</taxon>
        <taxon>Dikarya</taxon>
        <taxon>Basidiomycota</taxon>
        <taxon>Ustilaginomycotina</taxon>
        <taxon>Ustilaginomycetes</taxon>
        <taxon>Ustilaginales</taxon>
        <taxon>Ustilaginaceae</taxon>
        <taxon>Melanopsichium</taxon>
    </lineage>
</organism>
<dbReference type="PANTHER" id="PTHR13070:SF0">
    <property type="entry name" value="TRNA-SPLICING ENDONUCLEASE SUBUNIT SEN34"/>
    <property type="match status" value="1"/>
</dbReference>
<comment type="similarity">
    <text evidence="1">Belongs to the tRNA-intron endonuclease family.</text>
</comment>
<evidence type="ECO:0000259" key="8">
    <source>
        <dbReference type="Pfam" id="PF26577"/>
    </source>
</evidence>
<dbReference type="Proteomes" id="UP001294444">
    <property type="component" value="Unassembled WGS sequence"/>
</dbReference>
<dbReference type="CDD" id="cd22363">
    <property type="entry name" value="tRNA-intron_lyase_C"/>
    <property type="match status" value="1"/>
</dbReference>
<feature type="domain" description="TSEN34 N-terminal" evidence="8">
    <location>
        <begin position="89"/>
        <end position="149"/>
    </location>
</feature>
<evidence type="ECO:0000256" key="2">
    <source>
        <dbReference type="ARBA" id="ARBA00012573"/>
    </source>
</evidence>
<dbReference type="PANTHER" id="PTHR13070">
    <property type="entry name" value="TRNA-SPLICING ENDONUCLEASE SUBUNIT SEN34-RELATED"/>
    <property type="match status" value="1"/>
</dbReference>
<dbReference type="SUPFAM" id="SSF53032">
    <property type="entry name" value="tRNA-intron endonuclease catalytic domain-like"/>
    <property type="match status" value="1"/>
</dbReference>
<dbReference type="Pfam" id="PF26577">
    <property type="entry name" value="TSEN34_N"/>
    <property type="match status" value="1"/>
</dbReference>
<evidence type="ECO:0000259" key="7">
    <source>
        <dbReference type="Pfam" id="PF01974"/>
    </source>
</evidence>